<keyword evidence="1" id="KW-0614">Plasmid</keyword>
<organism evidence="1">
    <name type="scientific">Borrelia coriaceae ATCC 43381</name>
    <dbReference type="NCBI Taxonomy" id="1408429"/>
    <lineage>
        <taxon>Bacteria</taxon>
        <taxon>Pseudomonadati</taxon>
        <taxon>Spirochaetota</taxon>
        <taxon>Spirochaetia</taxon>
        <taxon>Spirochaetales</taxon>
        <taxon>Borreliaceae</taxon>
        <taxon>Borrelia</taxon>
    </lineage>
</organism>
<evidence type="ECO:0000313" key="1">
    <source>
        <dbReference type="EMBL" id="AHH11363.1"/>
    </source>
</evidence>
<sequence>MKNTNLEVRYYQIPSKKYHARYYKIISISRYFQKNAIKYNQTTILNALNIFLVKDNLKQITLRTLRKDLAFLCNKGIIKKTLLRLGEGNGTYIRYTITKYSVKNLKRALKAKEKIVEHDANKIFKCTKEIQKECLKNKRVKTLKSQNATKNVSHNITINNNKKQKNTNTIDCLINNTSKWKTMRYLDKIEENINKKRYENNISRTKEWLNNYKNLHIMNITKYNEPIK</sequence>
<dbReference type="Pfam" id="PF02414">
    <property type="entry name" value="Borrelia_orfA"/>
    <property type="match status" value="1"/>
</dbReference>
<dbReference type="EMBL" id="CP005751">
    <property type="protein sequence ID" value="AHH11363.1"/>
    <property type="molecule type" value="Genomic_DNA"/>
</dbReference>
<reference evidence="1" key="1">
    <citation type="submission" date="2013-04" db="EMBL/GenBank/DDBJ databases">
        <title>Comparative Genomics of Relapsing Fever Spirochetes.</title>
        <authorList>
            <person name="Schwan T.G."/>
            <person name="Raffel S.J."/>
            <person name="Porcella S.F."/>
            <person name="Martens C.A."/>
            <person name="Bruno D.P."/>
            <person name="Ricklefs S.M."/>
            <person name="Barbian K.B."/>
        </authorList>
    </citation>
    <scope>NUCLEOTIDE SEQUENCE</scope>
    <source>
        <strain evidence="1">Co53</strain>
        <plasmid evidence="1">unnamed</plasmid>
    </source>
</reference>
<dbReference type="OrthoDB" id="351069at2"/>
<dbReference type="InterPro" id="IPR003459">
    <property type="entry name" value="Borrelia_plasmid_OrfA"/>
</dbReference>
<dbReference type="RefSeq" id="WP_025408656.1">
    <property type="nucleotide sequence ID" value="NZ_CP005751.1"/>
</dbReference>
<protein>
    <submittedName>
        <fullName evidence="1">Putative cytosolic protein</fullName>
    </submittedName>
</protein>
<proteinExistence type="predicted"/>
<geneLocation type="plasmid" evidence="1">
    <name>unnamed</name>
</geneLocation>
<dbReference type="HOGENOM" id="CLU_104074_0_0_12"/>
<dbReference type="AlphaFoldDB" id="W5SXG2"/>
<name>W5SXG2_9SPIR</name>
<gene>
    <name evidence="1" type="ORF">BCO_0127500</name>
</gene>
<accession>W5SXG2</accession>